<dbReference type="GO" id="GO:0005524">
    <property type="term" value="F:ATP binding"/>
    <property type="evidence" value="ECO:0007669"/>
    <property type="project" value="UniProtKB-KW"/>
</dbReference>
<dbReference type="SMART" id="SM00448">
    <property type="entry name" value="REC"/>
    <property type="match status" value="2"/>
</dbReference>
<dbReference type="EC" id="2.7.13.3" evidence="2"/>
<dbReference type="PROSITE" id="PS50894">
    <property type="entry name" value="HPT"/>
    <property type="match status" value="1"/>
</dbReference>
<dbReference type="InterPro" id="IPR011006">
    <property type="entry name" value="CheY-like_superfamily"/>
</dbReference>
<dbReference type="SUPFAM" id="SSF55785">
    <property type="entry name" value="PYP-like sensor domain (PAS domain)"/>
    <property type="match status" value="3"/>
</dbReference>
<feature type="modified residue" description="4-aspartylphosphate" evidence="6">
    <location>
        <position position="682"/>
    </location>
</feature>
<evidence type="ECO:0000259" key="9">
    <source>
        <dbReference type="PROSITE" id="PS50110"/>
    </source>
</evidence>
<dbReference type="InterPro" id="IPR003661">
    <property type="entry name" value="HisK_dim/P_dom"/>
</dbReference>
<evidence type="ECO:0000313" key="13">
    <source>
        <dbReference type="EMBL" id="CCG09501.1"/>
    </source>
</evidence>
<feature type="domain" description="PAS" evidence="10">
    <location>
        <begin position="1"/>
        <end position="39"/>
    </location>
</feature>
<organism evidence="13 14">
    <name type="scientific">Pararhodospirillum photometricum DSM 122</name>
    <dbReference type="NCBI Taxonomy" id="1150469"/>
    <lineage>
        <taxon>Bacteria</taxon>
        <taxon>Pseudomonadati</taxon>
        <taxon>Pseudomonadota</taxon>
        <taxon>Alphaproteobacteria</taxon>
        <taxon>Rhodospirillales</taxon>
        <taxon>Rhodospirillaceae</taxon>
        <taxon>Pararhodospirillum</taxon>
    </lineage>
</organism>
<evidence type="ECO:0000256" key="7">
    <source>
        <dbReference type="SAM" id="MobiDB-lite"/>
    </source>
</evidence>
<name>H6SPH6_PARPM</name>
<dbReference type="Pfam" id="PF00989">
    <property type="entry name" value="PAS"/>
    <property type="match status" value="1"/>
</dbReference>
<feature type="domain" description="PAS" evidence="10">
    <location>
        <begin position="251"/>
        <end position="321"/>
    </location>
</feature>
<protein>
    <recommendedName>
        <fullName evidence="2">histidine kinase</fullName>
        <ecNumber evidence="2">2.7.13.3</ecNumber>
    </recommendedName>
</protein>
<feature type="domain" description="HPt" evidence="12">
    <location>
        <begin position="917"/>
        <end position="1007"/>
    </location>
</feature>
<dbReference type="AlphaFoldDB" id="H6SPH6"/>
<evidence type="ECO:0000313" key="14">
    <source>
        <dbReference type="Proteomes" id="UP000033220"/>
    </source>
</evidence>
<dbReference type="GO" id="GO:0000155">
    <property type="term" value="F:phosphorelay sensor kinase activity"/>
    <property type="evidence" value="ECO:0007669"/>
    <property type="project" value="InterPro"/>
</dbReference>
<feature type="domain" description="Histidine kinase" evidence="8">
    <location>
        <begin position="393"/>
        <end position="614"/>
    </location>
</feature>
<dbReference type="Gene3D" id="3.30.450.20">
    <property type="entry name" value="PAS domain"/>
    <property type="match status" value="3"/>
</dbReference>
<dbReference type="InterPro" id="IPR008207">
    <property type="entry name" value="Sig_transdc_His_kin_Hpt_dom"/>
</dbReference>
<dbReference type="PRINTS" id="PR00344">
    <property type="entry name" value="BCTRLSENSOR"/>
</dbReference>
<gene>
    <name evidence="13" type="ORF">RSPPHO_02875</name>
</gene>
<feature type="region of interest" description="Disordered" evidence="7">
    <location>
        <begin position="744"/>
        <end position="763"/>
    </location>
</feature>
<dbReference type="GO" id="GO:0006355">
    <property type="term" value="P:regulation of DNA-templated transcription"/>
    <property type="evidence" value="ECO:0007669"/>
    <property type="project" value="InterPro"/>
</dbReference>
<dbReference type="InterPro" id="IPR013656">
    <property type="entry name" value="PAS_4"/>
</dbReference>
<dbReference type="InterPro" id="IPR013767">
    <property type="entry name" value="PAS_fold"/>
</dbReference>
<dbReference type="Pfam" id="PF00072">
    <property type="entry name" value="Response_reg"/>
    <property type="match status" value="2"/>
</dbReference>
<evidence type="ECO:0000259" key="11">
    <source>
        <dbReference type="PROSITE" id="PS50113"/>
    </source>
</evidence>
<dbReference type="InterPro" id="IPR036097">
    <property type="entry name" value="HisK_dim/P_sf"/>
</dbReference>
<dbReference type="SMART" id="SM00388">
    <property type="entry name" value="HisKA"/>
    <property type="match status" value="1"/>
</dbReference>
<dbReference type="PROSITE" id="PS50109">
    <property type="entry name" value="HIS_KIN"/>
    <property type="match status" value="1"/>
</dbReference>
<keyword evidence="13" id="KW-0808">Transferase</keyword>
<feature type="modified residue" description="4-aspartylphosphate" evidence="6">
    <location>
        <position position="822"/>
    </location>
</feature>
<evidence type="ECO:0000259" key="12">
    <source>
        <dbReference type="PROSITE" id="PS50894"/>
    </source>
</evidence>
<dbReference type="SUPFAM" id="SSF47226">
    <property type="entry name" value="Histidine-containing phosphotransfer domain, HPT domain"/>
    <property type="match status" value="1"/>
</dbReference>
<dbReference type="PROSITE" id="PS50110">
    <property type="entry name" value="RESPONSE_REGULATORY"/>
    <property type="match status" value="2"/>
</dbReference>
<dbReference type="KEGG" id="rpm:RSPPHO_02875"/>
<dbReference type="SUPFAM" id="SSF55874">
    <property type="entry name" value="ATPase domain of HSP90 chaperone/DNA topoisomerase II/histidine kinase"/>
    <property type="match status" value="1"/>
</dbReference>
<feature type="domain" description="PAS" evidence="10">
    <location>
        <begin position="119"/>
        <end position="171"/>
    </location>
</feature>
<dbReference type="InterPro" id="IPR001789">
    <property type="entry name" value="Sig_transdc_resp-reg_receiver"/>
</dbReference>
<dbReference type="InterPro" id="IPR000014">
    <property type="entry name" value="PAS"/>
</dbReference>
<sequence>MVDVNPAWEALFGHSKSEVLGQKSLDLSLYLTPSDRQELVGPVLRGDPVRNLEISFHRRDGGIFTGLCSTDLVHLEGQPLLLAMIADITEIKDAERELDRYRRHLETLVEERTRDLVAAEAQAQLILESSAGGLVGVDIRGLITFINPVACTLLETTAHTALGQSLHALIHGRRADGCGPFPAEDCPLLAALRDGRASEGREDVFWTAQSHRLTVLYATRPLIHGDEIKGAVLSFMDIGERKAMEESLRSTRTDLQVVLDTMPSLVAYWNPDFTNRFANGGFKTWLGLEPTSMTGRTLLDILGEECQRNTQPYIERGLNGETSSYETTLLHQGTGELRFVRKSFLPDWEGDTVRGVLAVIDDVTTLKEAERQADAARIEAERLARIRSEFLANMSHEIRTPMNVILGFANLLDRASLGPEERDLVRKLRQAGHSLLGIINDILDFSRIEAGRLTIDVVSFSLAEVLGRIATIMAAAVGSKPIELILEPPPPDADILEGDPLRLEQVLVNLVSNALKFTAEGSVSVGTRPVESSLGMIRLRFSVRDTGIGIPFAKQAEIFSAFAQADGSTTRHYGGSGLGLSISKRLVELMGGTIGVVSAPHAGSEFWIEVPFGRVAAPPAPLPAPVQHLLIVEDHPQARAALVASAESLGWSADSVARGQEALARANAAVLAGTPFEVILLDAVIPNEDALATCRALRELLGSVALVLLLPAGAQPCVFARAHGPDSSLSKPVTPASLRDAVREALRRQSGGDQGTEASAPDPSARLVGKRLLVVDDSEINLDVARLILQAEGAEVVVANDGQEALEKLRTMGDSVDVVLMDVQMPGQDGYETTRRLRSDLGLVALPVVALSAGALPTERDAALAAGMTGFLAKPFEIDDLVATILTLSCCGKDTLRLVKPPSTALDPGRGLRLWGDLGAYRTALRRFCDEYADAGRCMASHLAQGRAEEAATLAHRLKGTAGSLALERLEREAARVGDALKTPIAPPPLDPLADALDDALTAIAAFTEPGPQKPENVP</sequence>
<dbReference type="InterPro" id="IPR005467">
    <property type="entry name" value="His_kinase_dom"/>
</dbReference>
<dbReference type="PROSITE" id="PS50113">
    <property type="entry name" value="PAC"/>
    <property type="match status" value="1"/>
</dbReference>
<dbReference type="NCBIfam" id="TIGR00229">
    <property type="entry name" value="sensory_box"/>
    <property type="match status" value="2"/>
</dbReference>
<dbReference type="FunFam" id="3.30.565.10:FF:000010">
    <property type="entry name" value="Sensor histidine kinase RcsC"/>
    <property type="match status" value="1"/>
</dbReference>
<dbReference type="CDD" id="cd00130">
    <property type="entry name" value="PAS"/>
    <property type="match status" value="3"/>
</dbReference>
<dbReference type="STRING" id="1150469.RSPPHO_02875"/>
<dbReference type="CDD" id="cd00156">
    <property type="entry name" value="REC"/>
    <property type="match status" value="1"/>
</dbReference>
<dbReference type="CDD" id="cd16922">
    <property type="entry name" value="HATPase_EvgS-ArcB-TorS-like"/>
    <property type="match status" value="1"/>
</dbReference>
<dbReference type="InterPro" id="IPR036641">
    <property type="entry name" value="HPT_dom_sf"/>
</dbReference>
<feature type="domain" description="Response regulatory" evidence="9">
    <location>
        <begin position="771"/>
        <end position="889"/>
    </location>
</feature>
<evidence type="ECO:0000256" key="4">
    <source>
        <dbReference type="ARBA" id="ARBA00023012"/>
    </source>
</evidence>
<dbReference type="SMART" id="SM00091">
    <property type="entry name" value="PAS"/>
    <property type="match status" value="2"/>
</dbReference>
<dbReference type="SUPFAM" id="SSF47384">
    <property type="entry name" value="Homodimeric domain of signal transducing histidine kinase"/>
    <property type="match status" value="1"/>
</dbReference>
<reference evidence="13 14" key="1">
    <citation type="submission" date="2012-02" db="EMBL/GenBank/DDBJ databases">
        <title>Shotgun genome sequence of Phaeospirillum photometricum DSM 122.</title>
        <authorList>
            <person name="Duquesne K."/>
            <person name="Sturgis J."/>
        </authorList>
    </citation>
    <scope>NUCLEOTIDE SEQUENCE [LARGE SCALE GENOMIC DNA]</scope>
    <source>
        <strain evidence="14">DSM122</strain>
    </source>
</reference>
<dbReference type="PATRIC" id="fig|1150469.3.peg.3249"/>
<dbReference type="PROSITE" id="PS50112">
    <property type="entry name" value="PAS"/>
    <property type="match status" value="3"/>
</dbReference>
<dbReference type="Pfam" id="PF00512">
    <property type="entry name" value="HisKA"/>
    <property type="match status" value="1"/>
</dbReference>
<dbReference type="Gene3D" id="3.40.50.2300">
    <property type="match status" value="2"/>
</dbReference>
<dbReference type="CDD" id="cd00082">
    <property type="entry name" value="HisKA"/>
    <property type="match status" value="1"/>
</dbReference>
<dbReference type="GO" id="GO:0005886">
    <property type="term" value="C:plasma membrane"/>
    <property type="evidence" value="ECO:0007669"/>
    <property type="project" value="UniProtKB-SubCell"/>
</dbReference>
<dbReference type="Pfam" id="PF02518">
    <property type="entry name" value="HATPase_c"/>
    <property type="match status" value="1"/>
</dbReference>
<dbReference type="EMBL" id="HE663493">
    <property type="protein sequence ID" value="CCG09501.1"/>
    <property type="molecule type" value="Genomic_DNA"/>
</dbReference>
<keyword evidence="4" id="KW-0902">Two-component regulatory system</keyword>
<evidence type="ECO:0000256" key="2">
    <source>
        <dbReference type="ARBA" id="ARBA00012438"/>
    </source>
</evidence>
<dbReference type="HOGENOM" id="CLU_000445_114_15_5"/>
<evidence type="ECO:0000256" key="1">
    <source>
        <dbReference type="ARBA" id="ARBA00000085"/>
    </source>
</evidence>
<evidence type="ECO:0000256" key="5">
    <source>
        <dbReference type="PROSITE-ProRule" id="PRU00110"/>
    </source>
</evidence>
<evidence type="ECO:0000259" key="10">
    <source>
        <dbReference type="PROSITE" id="PS50112"/>
    </source>
</evidence>
<evidence type="ECO:0000256" key="6">
    <source>
        <dbReference type="PROSITE-ProRule" id="PRU00169"/>
    </source>
</evidence>
<feature type="domain" description="PAC" evidence="11">
    <location>
        <begin position="50"/>
        <end position="100"/>
    </location>
</feature>
<evidence type="ECO:0000256" key="3">
    <source>
        <dbReference type="ARBA" id="ARBA00022553"/>
    </source>
</evidence>
<dbReference type="SMART" id="SM00387">
    <property type="entry name" value="HATPase_c"/>
    <property type="match status" value="1"/>
</dbReference>
<feature type="modified residue" description="Phosphohistidine" evidence="5">
    <location>
        <position position="956"/>
    </location>
</feature>
<accession>H6SPH6</accession>
<dbReference type="Pfam" id="PF08448">
    <property type="entry name" value="PAS_4"/>
    <property type="match status" value="1"/>
</dbReference>
<dbReference type="PANTHER" id="PTHR45339">
    <property type="entry name" value="HYBRID SIGNAL TRANSDUCTION HISTIDINE KINASE J"/>
    <property type="match status" value="1"/>
</dbReference>
<dbReference type="Pfam" id="PF13426">
    <property type="entry name" value="PAS_9"/>
    <property type="match status" value="1"/>
</dbReference>
<dbReference type="Gene3D" id="3.30.565.10">
    <property type="entry name" value="Histidine kinase-like ATPase, C-terminal domain"/>
    <property type="match status" value="1"/>
</dbReference>
<comment type="catalytic activity">
    <reaction evidence="1">
        <text>ATP + protein L-histidine = ADP + protein N-phospho-L-histidine.</text>
        <dbReference type="EC" id="2.7.13.3"/>
    </reaction>
</comment>
<dbReference type="Gene3D" id="1.10.287.130">
    <property type="match status" value="1"/>
</dbReference>
<dbReference type="CDD" id="cd17546">
    <property type="entry name" value="REC_hyHK_CKI1_RcsC-like"/>
    <property type="match status" value="1"/>
</dbReference>
<dbReference type="InterPro" id="IPR035965">
    <property type="entry name" value="PAS-like_dom_sf"/>
</dbReference>
<dbReference type="Gene3D" id="1.20.120.160">
    <property type="entry name" value="HPT domain"/>
    <property type="match status" value="1"/>
</dbReference>
<keyword evidence="3 6" id="KW-0597">Phosphoprotein</keyword>
<dbReference type="InterPro" id="IPR004358">
    <property type="entry name" value="Sig_transdc_His_kin-like_C"/>
</dbReference>
<dbReference type="eggNOG" id="COG5002">
    <property type="taxonomic scope" value="Bacteria"/>
</dbReference>
<proteinExistence type="predicted"/>
<dbReference type="Proteomes" id="UP000033220">
    <property type="component" value="Chromosome DSM 122"/>
</dbReference>
<dbReference type="InterPro" id="IPR003594">
    <property type="entry name" value="HATPase_dom"/>
</dbReference>
<dbReference type="InterPro" id="IPR036890">
    <property type="entry name" value="HATPase_C_sf"/>
</dbReference>
<dbReference type="Pfam" id="PF01627">
    <property type="entry name" value="Hpt"/>
    <property type="match status" value="1"/>
</dbReference>
<feature type="domain" description="Response regulatory" evidence="9">
    <location>
        <begin position="628"/>
        <end position="746"/>
    </location>
</feature>
<dbReference type="InterPro" id="IPR000700">
    <property type="entry name" value="PAS-assoc_C"/>
</dbReference>
<dbReference type="eggNOG" id="COG0642">
    <property type="taxonomic scope" value="Bacteria"/>
</dbReference>
<dbReference type="PANTHER" id="PTHR45339:SF5">
    <property type="entry name" value="HISTIDINE KINASE"/>
    <property type="match status" value="1"/>
</dbReference>
<keyword evidence="14" id="KW-1185">Reference proteome</keyword>
<evidence type="ECO:0000259" key="8">
    <source>
        <dbReference type="PROSITE" id="PS50109"/>
    </source>
</evidence>
<dbReference type="SUPFAM" id="SSF52172">
    <property type="entry name" value="CheY-like"/>
    <property type="match status" value="2"/>
</dbReference>